<dbReference type="Proteomes" id="UP001060170">
    <property type="component" value="Chromosome 18"/>
</dbReference>
<reference evidence="2" key="1">
    <citation type="journal article" date="2018" name="BMC Genomics">
        <title>Genomic insights into host adaptation between the wheat stripe rust pathogen (Puccinia striiformis f. sp. tritici) and the barley stripe rust pathogen (Puccinia striiformis f. sp. hordei).</title>
        <authorList>
            <person name="Xia C."/>
            <person name="Wang M."/>
            <person name="Yin C."/>
            <person name="Cornejo O.E."/>
            <person name="Hulbert S.H."/>
            <person name="Chen X."/>
        </authorList>
    </citation>
    <scope>NUCLEOTIDE SEQUENCE [LARGE SCALE GENOMIC DNA]</scope>
    <source>
        <strain evidence="2">93-210</strain>
    </source>
</reference>
<gene>
    <name evidence="1" type="ORF">MJO28_016304</name>
</gene>
<organism evidence="1 2">
    <name type="scientific">Puccinia striiformis f. sp. tritici</name>
    <dbReference type="NCBI Taxonomy" id="168172"/>
    <lineage>
        <taxon>Eukaryota</taxon>
        <taxon>Fungi</taxon>
        <taxon>Dikarya</taxon>
        <taxon>Basidiomycota</taxon>
        <taxon>Pucciniomycotina</taxon>
        <taxon>Pucciniomycetes</taxon>
        <taxon>Pucciniales</taxon>
        <taxon>Pucciniaceae</taxon>
        <taxon>Puccinia</taxon>
    </lineage>
</organism>
<proteinExistence type="predicted"/>
<reference evidence="1 2" key="3">
    <citation type="journal article" date="2022" name="Microbiol. Spectr.">
        <title>Folding features and dynamics of 3D genome architecture in plant fungal pathogens.</title>
        <authorList>
            <person name="Xia C."/>
        </authorList>
    </citation>
    <scope>NUCLEOTIDE SEQUENCE [LARGE SCALE GENOMIC DNA]</scope>
    <source>
        <strain evidence="1 2">93-210</strain>
    </source>
</reference>
<name>A0ACC0DMR5_9BASI</name>
<comment type="caution">
    <text evidence="1">The sequence shown here is derived from an EMBL/GenBank/DDBJ whole genome shotgun (WGS) entry which is preliminary data.</text>
</comment>
<evidence type="ECO:0000313" key="2">
    <source>
        <dbReference type="Proteomes" id="UP001060170"/>
    </source>
</evidence>
<protein>
    <submittedName>
        <fullName evidence="1">Uncharacterized protein</fullName>
    </submittedName>
</protein>
<dbReference type="EMBL" id="CM045882">
    <property type="protein sequence ID" value="KAI7935433.1"/>
    <property type="molecule type" value="Genomic_DNA"/>
</dbReference>
<keyword evidence="2" id="KW-1185">Reference proteome</keyword>
<sequence>MVIDARIPETESEFWDGREESLYHDARLDAQKIETSAQMVDPRPETTDNDEIRMSITPQMLRDFFRPISGCSKSLQSERSTGKCSKRGLNLEKYLDGDDGIEPKEISRRDIDDLLDLNATQETDNENKSDILKVHK</sequence>
<evidence type="ECO:0000313" key="1">
    <source>
        <dbReference type="EMBL" id="KAI7935433.1"/>
    </source>
</evidence>
<reference evidence="2" key="2">
    <citation type="journal article" date="2018" name="Mol. Plant Microbe Interact.">
        <title>Genome sequence resources for the wheat stripe rust pathogen (Puccinia striiformis f. sp. tritici) and the barley stripe rust pathogen (Puccinia striiformis f. sp. hordei).</title>
        <authorList>
            <person name="Xia C."/>
            <person name="Wang M."/>
            <person name="Yin C."/>
            <person name="Cornejo O.E."/>
            <person name="Hulbert S.H."/>
            <person name="Chen X."/>
        </authorList>
    </citation>
    <scope>NUCLEOTIDE SEQUENCE [LARGE SCALE GENOMIC DNA]</scope>
    <source>
        <strain evidence="2">93-210</strain>
    </source>
</reference>
<accession>A0ACC0DMR5</accession>